<keyword evidence="2" id="KW-1185">Reference proteome</keyword>
<sequence>ISDYSRSTNFIRTKESAPFVQPAIDYILTTQPCQIDIYLKVNYQIASF</sequence>
<organism evidence="1 2">
    <name type="scientific">Rotaria socialis</name>
    <dbReference type="NCBI Taxonomy" id="392032"/>
    <lineage>
        <taxon>Eukaryota</taxon>
        <taxon>Metazoa</taxon>
        <taxon>Spiralia</taxon>
        <taxon>Gnathifera</taxon>
        <taxon>Rotifera</taxon>
        <taxon>Eurotatoria</taxon>
        <taxon>Bdelloidea</taxon>
        <taxon>Philodinida</taxon>
        <taxon>Philodinidae</taxon>
        <taxon>Rotaria</taxon>
    </lineage>
</organism>
<dbReference type="Proteomes" id="UP000663873">
    <property type="component" value="Unassembled WGS sequence"/>
</dbReference>
<reference evidence="1" key="1">
    <citation type="submission" date="2021-02" db="EMBL/GenBank/DDBJ databases">
        <authorList>
            <person name="Nowell W R."/>
        </authorList>
    </citation>
    <scope>NUCLEOTIDE SEQUENCE</scope>
</reference>
<gene>
    <name evidence="1" type="ORF">UJA718_LOCUS45949</name>
</gene>
<protein>
    <submittedName>
        <fullName evidence="1">Uncharacterized protein</fullName>
    </submittedName>
</protein>
<comment type="caution">
    <text evidence="1">The sequence shown here is derived from an EMBL/GenBank/DDBJ whole genome shotgun (WGS) entry which is preliminary data.</text>
</comment>
<dbReference type="AlphaFoldDB" id="A0A821VRR0"/>
<evidence type="ECO:0000313" key="1">
    <source>
        <dbReference type="EMBL" id="CAF4910584.1"/>
    </source>
</evidence>
<feature type="non-terminal residue" evidence="1">
    <location>
        <position position="1"/>
    </location>
</feature>
<accession>A0A821VRR0</accession>
<dbReference type="EMBL" id="CAJOBP010079729">
    <property type="protein sequence ID" value="CAF4910584.1"/>
    <property type="molecule type" value="Genomic_DNA"/>
</dbReference>
<proteinExistence type="predicted"/>
<evidence type="ECO:0000313" key="2">
    <source>
        <dbReference type="Proteomes" id="UP000663873"/>
    </source>
</evidence>
<name>A0A821VRR0_9BILA</name>